<dbReference type="AlphaFoldDB" id="A0AAV4V924"/>
<gene>
    <name evidence="1" type="ORF">CDAR_18281</name>
</gene>
<comment type="caution">
    <text evidence="1">The sequence shown here is derived from an EMBL/GenBank/DDBJ whole genome shotgun (WGS) entry which is preliminary data.</text>
</comment>
<organism evidence="1 2">
    <name type="scientific">Caerostris darwini</name>
    <dbReference type="NCBI Taxonomy" id="1538125"/>
    <lineage>
        <taxon>Eukaryota</taxon>
        <taxon>Metazoa</taxon>
        <taxon>Ecdysozoa</taxon>
        <taxon>Arthropoda</taxon>
        <taxon>Chelicerata</taxon>
        <taxon>Arachnida</taxon>
        <taxon>Araneae</taxon>
        <taxon>Araneomorphae</taxon>
        <taxon>Entelegynae</taxon>
        <taxon>Araneoidea</taxon>
        <taxon>Araneidae</taxon>
        <taxon>Caerostris</taxon>
    </lineage>
</organism>
<protein>
    <submittedName>
        <fullName evidence="1">Uncharacterized protein</fullName>
    </submittedName>
</protein>
<sequence length="84" mass="9228">MVRRGCRSKCGNSSRSIRTICWSRITAPSPFPISSCQFGLSQGTGHVTQIQSPYTLLLVLGVGWGMGVISSRETIVVNKRVRYP</sequence>
<proteinExistence type="predicted"/>
<accession>A0AAV4V924</accession>
<evidence type="ECO:0000313" key="2">
    <source>
        <dbReference type="Proteomes" id="UP001054837"/>
    </source>
</evidence>
<reference evidence="1 2" key="1">
    <citation type="submission" date="2021-06" db="EMBL/GenBank/DDBJ databases">
        <title>Caerostris darwini draft genome.</title>
        <authorList>
            <person name="Kono N."/>
            <person name="Arakawa K."/>
        </authorList>
    </citation>
    <scope>NUCLEOTIDE SEQUENCE [LARGE SCALE GENOMIC DNA]</scope>
</reference>
<keyword evidence="2" id="KW-1185">Reference proteome</keyword>
<dbReference type="EMBL" id="BPLQ01012651">
    <property type="protein sequence ID" value="GIY66787.1"/>
    <property type="molecule type" value="Genomic_DNA"/>
</dbReference>
<dbReference type="Proteomes" id="UP001054837">
    <property type="component" value="Unassembled WGS sequence"/>
</dbReference>
<name>A0AAV4V924_9ARAC</name>
<evidence type="ECO:0000313" key="1">
    <source>
        <dbReference type="EMBL" id="GIY66787.1"/>
    </source>
</evidence>